<dbReference type="SUPFAM" id="SSF63446">
    <property type="entry name" value="Type I dockerin domain"/>
    <property type="match status" value="1"/>
</dbReference>
<reference evidence="4 5" key="1">
    <citation type="submission" date="2023-03" db="EMBL/GenBank/DDBJ databases">
        <title>Draft genome sequence of the bacteria which degrade cell wall of Tricholomamatutake.</title>
        <authorList>
            <person name="Konishi Y."/>
            <person name="Fukuta Y."/>
            <person name="Shirasaka N."/>
        </authorList>
    </citation>
    <scope>NUCLEOTIDE SEQUENCE [LARGE SCALE GENOMIC DNA]</scope>
    <source>
        <strain evidence="5">mu1</strain>
    </source>
</reference>
<dbReference type="CDD" id="cd14254">
    <property type="entry name" value="Dockerin_II"/>
    <property type="match status" value="1"/>
</dbReference>
<evidence type="ECO:0000313" key="5">
    <source>
        <dbReference type="Proteomes" id="UP001157114"/>
    </source>
</evidence>
<dbReference type="InterPro" id="IPR016134">
    <property type="entry name" value="Dockerin_dom"/>
</dbReference>
<dbReference type="Proteomes" id="UP001157114">
    <property type="component" value="Unassembled WGS sequence"/>
</dbReference>
<dbReference type="SUPFAM" id="SSF49899">
    <property type="entry name" value="Concanavalin A-like lectins/glucanases"/>
    <property type="match status" value="1"/>
</dbReference>
<comment type="caution">
    <text evidence="4">The sequence shown here is derived from an EMBL/GenBank/DDBJ whole genome shotgun (WGS) entry which is preliminary data.</text>
</comment>
<dbReference type="InterPro" id="IPR036439">
    <property type="entry name" value="Dockerin_dom_sf"/>
</dbReference>
<feature type="chain" id="PRO_5047050599" description="Dockerin domain-containing protein" evidence="2">
    <location>
        <begin position="32"/>
        <end position="1079"/>
    </location>
</feature>
<feature type="domain" description="Dockerin" evidence="3">
    <location>
        <begin position="1017"/>
        <end position="1079"/>
    </location>
</feature>
<accession>A0ABQ6GC86</accession>
<dbReference type="PANTHER" id="PTHR10151:SF120">
    <property type="entry name" value="BIS(5'-ADENOSYL)-TRIPHOSPHATASE"/>
    <property type="match status" value="1"/>
</dbReference>
<dbReference type="SUPFAM" id="SSF53649">
    <property type="entry name" value="Alkaline phosphatase-like"/>
    <property type="match status" value="1"/>
</dbReference>
<name>A0ABQ6GC86_9BACL</name>
<dbReference type="Gene3D" id="3.40.720.10">
    <property type="entry name" value="Alkaline Phosphatase, subunit A"/>
    <property type="match status" value="1"/>
</dbReference>
<dbReference type="Pfam" id="PF13385">
    <property type="entry name" value="Laminin_G_3"/>
    <property type="match status" value="1"/>
</dbReference>
<dbReference type="InterPro" id="IPR002102">
    <property type="entry name" value="Cohesin_dom"/>
</dbReference>
<dbReference type="PROSITE" id="PS51766">
    <property type="entry name" value="DOCKERIN"/>
    <property type="match status" value="1"/>
</dbReference>
<evidence type="ECO:0000259" key="3">
    <source>
        <dbReference type="PROSITE" id="PS51766"/>
    </source>
</evidence>
<dbReference type="PROSITE" id="PS00018">
    <property type="entry name" value="EF_HAND_1"/>
    <property type="match status" value="2"/>
</dbReference>
<dbReference type="Gene3D" id="2.60.40.680">
    <property type="match status" value="3"/>
</dbReference>
<feature type="region of interest" description="Disordered" evidence="1">
    <location>
        <begin position="866"/>
        <end position="892"/>
    </location>
</feature>
<organism evidence="4 5">
    <name type="scientific">Paenibacillus glycanilyticus</name>
    <dbReference type="NCBI Taxonomy" id="126569"/>
    <lineage>
        <taxon>Bacteria</taxon>
        <taxon>Bacillati</taxon>
        <taxon>Bacillota</taxon>
        <taxon>Bacilli</taxon>
        <taxon>Bacillales</taxon>
        <taxon>Paenibacillaceae</taxon>
        <taxon>Paenibacillus</taxon>
    </lineage>
</organism>
<dbReference type="CDD" id="cd08547">
    <property type="entry name" value="Type_II_cohesin"/>
    <property type="match status" value="1"/>
</dbReference>
<dbReference type="InterPro" id="IPR008965">
    <property type="entry name" value="CBM2/CBM3_carb-bd_dom_sf"/>
</dbReference>
<dbReference type="InterPro" id="IPR018247">
    <property type="entry name" value="EF_Hand_1_Ca_BS"/>
</dbReference>
<dbReference type="Gene3D" id="2.60.120.200">
    <property type="match status" value="1"/>
</dbReference>
<protein>
    <recommendedName>
        <fullName evidence="3">Dockerin domain-containing protein</fullName>
    </recommendedName>
</protein>
<dbReference type="InterPro" id="IPR017850">
    <property type="entry name" value="Alkaline_phosphatase_core_sf"/>
</dbReference>
<evidence type="ECO:0000256" key="2">
    <source>
        <dbReference type="SAM" id="SignalP"/>
    </source>
</evidence>
<dbReference type="Gene3D" id="1.10.1330.10">
    <property type="entry name" value="Dockerin domain"/>
    <property type="match status" value="1"/>
</dbReference>
<sequence length="1079" mass="113368">MKSATKKVLSTVLAASLLFPASGLYNHHAYAAVIDSDKQLQLHLENNTQDSSPKLLNVTTVGNPSFVKGRVGQAISISSTSSNKQYLSLGNQVQLGTSQNFSISFWVKASSVTGDPALISNKNWASGSNAGYVLALKGTTLKWNYNTQGGSRVDADIPGVVNGAWQHIVISHDRASGRVDFYKNGEPVAVSKAYGDYYNGITSAMSIGTRTGTLDSGLPTNIGNDGTGNYGIPLDAQLDEVMFINRAVTPEEVAEIYKEAPPVEVDTTFKGTLSFVGASATVQGSEFTENLDLRTPDMTGPIDTIKAEIAYDADKFDFVSATKATSVDSSVPGVLKLTLPGSGVYNVANPLEFAKSAVSKLTFKAKAQGGSGNLSVTKAEFYTGGAKYDNESLTALPKSVAINAKSDEDLNKDGHITVGDVALGEGLSESELTAIADHAAFMPYKRVVVIGMDGAGVSVTPDAPYWETSSSQKGKVGSLLNIPSIRKIIEGGAASYSAQSTLPSSSSPNWGAMISGVDYSKHLIDNDISGIYSYSETSQYPSMFKKLRAAIPTAKLAAFTTWSNIITGHIEPSVGVEGHSVSDEEDVAAFKQYVAEGKADDSSLIFFQLDDLDHAGHTYGFYTKKYFEQLNSMDHLVGDIYGALEDRGLLEDTLILMATDHGGGTENANGTLGSSTSHGQDSPLAKTTFIAANGRTVAKDTGKEKILQGGTTKDIAATVLTALNVNEPIGDSKTINGMFVPQTEQNDASAGNLTLVKLTDPASQQPTAYELTVDDADVKALDVTIDTNGLDFSSVIPAQDGVKIIRQETEDGKARLILKSDETIAANKPIIRMNLAPGASAASAQLTQAMAADEAGKETMPNLKLASQEDGGEVDPPITDGPQTSLSGSSSVTAGSSFAVRVGLNTGENNVYAQDITLSYDPALMEFDSAKSLADGVELLETDESKPGEIRFLLASEGPDHSMKGAEDVIEVTFKASDVTQTSTGHIAVKSALVSDGDGKETAASVSSHAVTIQAKPAADANDINGDGKVSIGDLAIISAQYGKTSAAADWQQVARADVNKDGVIDILDMILVAKKIIE</sequence>
<gene>
    <name evidence="4" type="ORF">MU1_15360</name>
</gene>
<keyword evidence="5" id="KW-1185">Reference proteome</keyword>
<dbReference type="Pfam" id="PF00404">
    <property type="entry name" value="Dockerin_1"/>
    <property type="match status" value="1"/>
</dbReference>
<dbReference type="SUPFAM" id="SSF49384">
    <property type="entry name" value="Carbohydrate-binding domain"/>
    <property type="match status" value="2"/>
</dbReference>
<feature type="signal peptide" evidence="2">
    <location>
        <begin position="1"/>
        <end position="31"/>
    </location>
</feature>
<keyword evidence="2" id="KW-0732">Signal</keyword>
<evidence type="ECO:0000313" key="4">
    <source>
        <dbReference type="EMBL" id="GLX67191.1"/>
    </source>
</evidence>
<dbReference type="PANTHER" id="PTHR10151">
    <property type="entry name" value="ECTONUCLEOTIDE PYROPHOSPHATASE/PHOSPHODIESTERASE"/>
    <property type="match status" value="1"/>
</dbReference>
<proteinExistence type="predicted"/>
<dbReference type="RefSeq" id="WP_284237939.1">
    <property type="nucleotide sequence ID" value="NZ_BSSQ01000006.1"/>
</dbReference>
<dbReference type="InterPro" id="IPR013320">
    <property type="entry name" value="ConA-like_dom_sf"/>
</dbReference>
<dbReference type="InterPro" id="IPR002105">
    <property type="entry name" value="Dockerin_1_rpt"/>
</dbReference>
<dbReference type="EMBL" id="BSSQ01000006">
    <property type="protein sequence ID" value="GLX67191.1"/>
    <property type="molecule type" value="Genomic_DNA"/>
</dbReference>
<dbReference type="Pfam" id="PF00963">
    <property type="entry name" value="Cohesin"/>
    <property type="match status" value="1"/>
</dbReference>
<dbReference type="InterPro" id="IPR002591">
    <property type="entry name" value="Phosphodiest/P_Trfase"/>
</dbReference>
<evidence type="ECO:0000256" key="1">
    <source>
        <dbReference type="SAM" id="MobiDB-lite"/>
    </source>
</evidence>
<dbReference type="Pfam" id="PF01663">
    <property type="entry name" value="Phosphodiest"/>
    <property type="match status" value="1"/>
</dbReference>